<accession>A0A7X0Z3C1</accession>
<evidence type="ECO:0000313" key="1">
    <source>
        <dbReference type="EMBL" id="MBC2175200.1"/>
    </source>
</evidence>
<dbReference type="Proteomes" id="UP000541735">
    <property type="component" value="Unassembled WGS sequence"/>
</dbReference>
<sequence length="148" mass="17411">MVIEEEKIAYKNVVSQSYWVHYTDFDKALKDFINNVLSEGLTLAGNLFYSLNNVPIDENMHVEIFVPIREEWYSGGSGLTFRSYFLIDQMIMSRYTGDYQKLTEFAYAEILRHMDEENLEQITPFFHELAGDRSLQYTQLKVGVREKI</sequence>
<dbReference type="Gene3D" id="3.20.80.10">
    <property type="entry name" value="Regulatory factor, effector binding domain"/>
    <property type="match status" value="1"/>
</dbReference>
<dbReference type="EMBL" id="JAARYD010000001">
    <property type="protein sequence ID" value="MBC2175200.1"/>
    <property type="molecule type" value="Genomic_DNA"/>
</dbReference>
<dbReference type="Pfam" id="PF16895">
    <property type="entry name" value="DUF5085"/>
    <property type="match status" value="1"/>
</dbReference>
<gene>
    <name evidence="1" type="ORF">HCB27_01120</name>
</gene>
<proteinExistence type="predicted"/>
<reference evidence="1 2" key="1">
    <citation type="submission" date="2020-03" db="EMBL/GenBank/DDBJ databases">
        <title>Soil Listeria distribution.</title>
        <authorList>
            <person name="Liao J."/>
            <person name="Wiedmann M."/>
        </authorList>
    </citation>
    <scope>NUCLEOTIDE SEQUENCE [LARGE SCALE GENOMIC DNA]</scope>
    <source>
        <strain evidence="1 2">FSL L7-0259</strain>
    </source>
</reference>
<dbReference type="InterPro" id="IPR011256">
    <property type="entry name" value="Reg_factor_effector_dom_sf"/>
</dbReference>
<dbReference type="AlphaFoldDB" id="A0A7X0Z3C1"/>
<dbReference type="InterPro" id="IPR031664">
    <property type="entry name" value="DUF5085"/>
</dbReference>
<comment type="caution">
    <text evidence="1">The sequence shown here is derived from an EMBL/GenBank/DDBJ whole genome shotgun (WGS) entry which is preliminary data.</text>
</comment>
<dbReference type="RefSeq" id="WP_185548175.1">
    <property type="nucleotide sequence ID" value="NZ_JAARYD010000001.1"/>
</dbReference>
<evidence type="ECO:0000313" key="2">
    <source>
        <dbReference type="Proteomes" id="UP000541735"/>
    </source>
</evidence>
<protein>
    <submittedName>
        <fullName evidence="1">DUF5085 family protein</fullName>
    </submittedName>
</protein>
<name>A0A7X0Z3C1_9LIST</name>
<organism evidence="1 2">
    <name type="scientific">Listeria booriae</name>
    <dbReference type="NCBI Taxonomy" id="1552123"/>
    <lineage>
        <taxon>Bacteria</taxon>
        <taxon>Bacillati</taxon>
        <taxon>Bacillota</taxon>
        <taxon>Bacilli</taxon>
        <taxon>Bacillales</taxon>
        <taxon>Listeriaceae</taxon>
        <taxon>Listeria</taxon>
    </lineage>
</organism>